<reference evidence="4 5" key="1">
    <citation type="submission" date="2019-09" db="EMBL/GenBank/DDBJ databases">
        <title>A chromosome-level genome assembly of the Chinese tupelo Nyssa sinensis.</title>
        <authorList>
            <person name="Yang X."/>
            <person name="Kang M."/>
            <person name="Yang Y."/>
            <person name="Xiong H."/>
            <person name="Wang M."/>
            <person name="Zhang Z."/>
            <person name="Wang Z."/>
            <person name="Wu H."/>
            <person name="Ma T."/>
            <person name="Liu J."/>
            <person name="Xi Z."/>
        </authorList>
    </citation>
    <scope>NUCLEOTIDE SEQUENCE [LARGE SCALE GENOMIC DNA]</scope>
    <source>
        <strain evidence="4">J267</strain>
        <tissue evidence="4">Leaf</tissue>
    </source>
</reference>
<organism evidence="4 5">
    <name type="scientific">Nyssa sinensis</name>
    <dbReference type="NCBI Taxonomy" id="561372"/>
    <lineage>
        <taxon>Eukaryota</taxon>
        <taxon>Viridiplantae</taxon>
        <taxon>Streptophyta</taxon>
        <taxon>Embryophyta</taxon>
        <taxon>Tracheophyta</taxon>
        <taxon>Spermatophyta</taxon>
        <taxon>Magnoliopsida</taxon>
        <taxon>eudicotyledons</taxon>
        <taxon>Gunneridae</taxon>
        <taxon>Pentapetalae</taxon>
        <taxon>asterids</taxon>
        <taxon>Cornales</taxon>
        <taxon>Nyssaceae</taxon>
        <taxon>Nyssa</taxon>
    </lineage>
</organism>
<dbReference type="EMBL" id="CM018047">
    <property type="protein sequence ID" value="KAA8523519.1"/>
    <property type="molecule type" value="Genomic_DNA"/>
</dbReference>
<keyword evidence="2 3" id="KW-0472">Membrane</keyword>
<evidence type="ECO:0008006" key="6">
    <source>
        <dbReference type="Google" id="ProtNLM"/>
    </source>
</evidence>
<evidence type="ECO:0000313" key="5">
    <source>
        <dbReference type="Proteomes" id="UP000325577"/>
    </source>
</evidence>
<sequence length="167" mass="18674">MLTLPPPPPLQSPPQEEAMETPLNQIVISKQAMKQQTSASDLPYRGMRKAREQPILRQPRRTNLLVWCAAILCLIFSLLLIFFGIATLIIFLAIKPRNPVFDTAAAALNVIYFDSPEYFNGDFTFLANFLQPKPETRCMKQHHSPHQISYAGGAPNGPPISLSQDSQ</sequence>
<dbReference type="PANTHER" id="PTHR31234:SF42">
    <property type="entry name" value="LATE EMBRYOGENESIS ABUNDANT (LEA) HYDROXYPROLINE-RICH GLYCOPROTEIN FAMILY"/>
    <property type="match status" value="1"/>
</dbReference>
<feature type="transmembrane region" description="Helical" evidence="3">
    <location>
        <begin position="64"/>
        <end position="94"/>
    </location>
</feature>
<protein>
    <recommendedName>
        <fullName evidence="6">Late embryogenesis abundant protein LEA-2 subgroup domain-containing protein</fullName>
    </recommendedName>
</protein>
<dbReference type="Proteomes" id="UP000325577">
    <property type="component" value="Linkage Group LG4"/>
</dbReference>
<accession>A0A5J4ZZN2</accession>
<dbReference type="InterPro" id="IPR044839">
    <property type="entry name" value="NDR1-like"/>
</dbReference>
<dbReference type="GO" id="GO:0098542">
    <property type="term" value="P:defense response to other organism"/>
    <property type="evidence" value="ECO:0007669"/>
    <property type="project" value="InterPro"/>
</dbReference>
<comment type="subcellular location">
    <subcellularLocation>
        <location evidence="1">Membrane</location>
    </subcellularLocation>
</comment>
<dbReference type="PANTHER" id="PTHR31234">
    <property type="entry name" value="LATE EMBRYOGENESIS ABUNDANT (LEA) HYDROXYPROLINE-RICH GLYCOPROTEIN FAMILY"/>
    <property type="match status" value="1"/>
</dbReference>
<keyword evidence="3" id="KW-1133">Transmembrane helix</keyword>
<name>A0A5J4ZZN2_9ASTE</name>
<proteinExistence type="predicted"/>
<evidence type="ECO:0000256" key="1">
    <source>
        <dbReference type="ARBA" id="ARBA00004370"/>
    </source>
</evidence>
<dbReference type="OrthoDB" id="630676at2759"/>
<keyword evidence="3" id="KW-0812">Transmembrane</keyword>
<dbReference type="AlphaFoldDB" id="A0A5J4ZZN2"/>
<evidence type="ECO:0000256" key="2">
    <source>
        <dbReference type="ARBA" id="ARBA00023136"/>
    </source>
</evidence>
<keyword evidence="5" id="KW-1185">Reference proteome</keyword>
<gene>
    <name evidence="4" type="ORF">F0562_009942</name>
</gene>
<evidence type="ECO:0000256" key="3">
    <source>
        <dbReference type="SAM" id="Phobius"/>
    </source>
</evidence>
<evidence type="ECO:0000313" key="4">
    <source>
        <dbReference type="EMBL" id="KAA8523519.1"/>
    </source>
</evidence>
<dbReference type="GO" id="GO:0005886">
    <property type="term" value="C:plasma membrane"/>
    <property type="evidence" value="ECO:0007669"/>
    <property type="project" value="TreeGrafter"/>
</dbReference>